<dbReference type="InterPro" id="IPR036291">
    <property type="entry name" value="NAD(P)-bd_dom_sf"/>
</dbReference>
<feature type="domain" description="CoA-binding" evidence="1">
    <location>
        <begin position="12"/>
        <end position="111"/>
    </location>
</feature>
<dbReference type="Gene3D" id="3.40.50.720">
    <property type="entry name" value="NAD(P)-binding Rossmann-like Domain"/>
    <property type="match status" value="1"/>
</dbReference>
<keyword evidence="3" id="KW-1185">Reference proteome</keyword>
<dbReference type="Pfam" id="PF13380">
    <property type="entry name" value="CoA_binding_2"/>
    <property type="match status" value="1"/>
</dbReference>
<evidence type="ECO:0000259" key="1">
    <source>
        <dbReference type="SMART" id="SM00881"/>
    </source>
</evidence>
<dbReference type="SUPFAM" id="SSF51735">
    <property type="entry name" value="NAD(P)-binding Rossmann-fold domains"/>
    <property type="match status" value="1"/>
</dbReference>
<organism evidence="2 3">
    <name type="scientific">Haematobacter genomosp. 1</name>
    <dbReference type="NCBI Taxonomy" id="366618"/>
    <lineage>
        <taxon>Bacteria</taxon>
        <taxon>Pseudomonadati</taxon>
        <taxon>Pseudomonadota</taxon>
        <taxon>Alphaproteobacteria</taxon>
        <taxon>Rhodobacterales</taxon>
        <taxon>Paracoccaceae</taxon>
        <taxon>Haematobacter</taxon>
    </lineage>
</organism>
<accession>A0A212A8S9</accession>
<dbReference type="RefSeq" id="WP_088216143.1">
    <property type="nucleotide sequence ID" value="NZ_NIPW01000028.1"/>
</dbReference>
<reference evidence="2 3" key="1">
    <citation type="submission" date="2016-12" db="EMBL/GenBank/DDBJ databases">
        <title>Comparison of Traditional DNA-DNA Hybridization with In Silico Genomic Analysis.</title>
        <authorList>
            <person name="Nicholson A.C."/>
            <person name="Humrighouse B.W."/>
            <person name="Graziano J."/>
            <person name="Lasker B."/>
            <person name="Whitney A.M."/>
            <person name="Mcquiston J.R."/>
        </authorList>
    </citation>
    <scope>NUCLEOTIDE SEQUENCE [LARGE SCALE GENOMIC DNA]</scope>
    <source>
        <strain evidence="2 3">H2240</strain>
    </source>
</reference>
<dbReference type="OrthoDB" id="9804695at2"/>
<dbReference type="PANTHER" id="PTHR33303">
    <property type="entry name" value="CYTOPLASMIC PROTEIN-RELATED"/>
    <property type="match status" value="1"/>
</dbReference>
<dbReference type="SMART" id="SM00881">
    <property type="entry name" value="CoA_binding"/>
    <property type="match status" value="1"/>
</dbReference>
<evidence type="ECO:0000313" key="2">
    <source>
        <dbReference type="EMBL" id="OWJ76276.1"/>
    </source>
</evidence>
<evidence type="ECO:0000313" key="3">
    <source>
        <dbReference type="Proteomes" id="UP000196878"/>
    </source>
</evidence>
<proteinExistence type="predicted"/>
<name>A0A212A8S9_9RHOB</name>
<dbReference type="PANTHER" id="PTHR33303:SF2">
    <property type="entry name" value="COA-BINDING DOMAIN-CONTAINING PROTEIN"/>
    <property type="match status" value="1"/>
</dbReference>
<comment type="caution">
    <text evidence="2">The sequence shown here is derived from an EMBL/GenBank/DDBJ whole genome shotgun (WGS) entry which is preliminary data.</text>
</comment>
<dbReference type="AlphaFoldDB" id="A0A212A8S9"/>
<protein>
    <submittedName>
        <fullName evidence="2">CoA-binding protein</fullName>
    </submittedName>
</protein>
<sequence length="144" mass="15381">MVQSESALFARILRDTRNVAVVGLSPNPTRPSYGVARFLQSLGWRIVPVNPGHAGETILGETAVASLADIPDPGAIDMIDIFRRSDAAGAVVEEALATLPNLRTVWMQLGVTAPQAAELARARGVDVVQDRCPAIEFPRLLAAR</sequence>
<gene>
    <name evidence="2" type="ORF">CDV49_14500</name>
</gene>
<dbReference type="InterPro" id="IPR003781">
    <property type="entry name" value="CoA-bd"/>
</dbReference>
<dbReference type="EMBL" id="NIPW01000028">
    <property type="protein sequence ID" value="OWJ76276.1"/>
    <property type="molecule type" value="Genomic_DNA"/>
</dbReference>
<dbReference type="Proteomes" id="UP000196878">
    <property type="component" value="Unassembled WGS sequence"/>
</dbReference>